<dbReference type="PANTHER" id="PTHR19303">
    <property type="entry name" value="TRANSPOSON"/>
    <property type="match status" value="1"/>
</dbReference>
<evidence type="ECO:0000313" key="9">
    <source>
        <dbReference type="Proteomes" id="UP001283361"/>
    </source>
</evidence>
<dbReference type="GO" id="GO:0005634">
    <property type="term" value="C:nucleus"/>
    <property type="evidence" value="ECO:0007669"/>
    <property type="project" value="UniProtKB-SubCell"/>
</dbReference>
<dbReference type="Pfam" id="PF04218">
    <property type="entry name" value="CENP-B_N"/>
    <property type="match status" value="1"/>
</dbReference>
<dbReference type="Proteomes" id="UP001283361">
    <property type="component" value="Unassembled WGS sequence"/>
</dbReference>
<organism evidence="8 9">
    <name type="scientific">Elysia crispata</name>
    <name type="common">lettuce slug</name>
    <dbReference type="NCBI Taxonomy" id="231223"/>
    <lineage>
        <taxon>Eukaryota</taxon>
        <taxon>Metazoa</taxon>
        <taxon>Spiralia</taxon>
        <taxon>Lophotrochozoa</taxon>
        <taxon>Mollusca</taxon>
        <taxon>Gastropoda</taxon>
        <taxon>Heterobranchia</taxon>
        <taxon>Euthyneura</taxon>
        <taxon>Panpulmonata</taxon>
        <taxon>Sacoglossa</taxon>
        <taxon>Placobranchoidea</taxon>
        <taxon>Plakobranchidae</taxon>
        <taxon>Elysia</taxon>
    </lineage>
</organism>
<protein>
    <submittedName>
        <fullName evidence="8">Uncharacterized protein</fullName>
    </submittedName>
</protein>
<dbReference type="InterPro" id="IPR006600">
    <property type="entry name" value="HTH_CenpB_DNA-bd_dom"/>
</dbReference>
<evidence type="ECO:0000256" key="3">
    <source>
        <dbReference type="ARBA" id="ARBA00023242"/>
    </source>
</evidence>
<dbReference type="SUPFAM" id="SSF46689">
    <property type="entry name" value="Homeodomain-like"/>
    <property type="match status" value="2"/>
</dbReference>
<evidence type="ECO:0000259" key="6">
    <source>
        <dbReference type="PROSITE" id="PS50960"/>
    </source>
</evidence>
<dbReference type="InterPro" id="IPR007889">
    <property type="entry name" value="HTH_Psq"/>
</dbReference>
<sequence>MLDVHIQTLKSPLSETERVLTIGRSDRCSGVSLKSCRLQLVSKEMAGEEEPTQLDLSQLASADSSVYDDLEFNLVEAADEPVSDSDLFHSSLETWQAQASTPTRKSPVPYTTKKKRVLRETLTLETKKKILEEVARGRSRMLICKEYKLPHSTLSEILKRKDEILFAVSSSVFTPQRKRMRTSKYNELETELWSWYVDMTKKKGVTISGPEIVSQAKIISTNMKLEDFTATSGWLCRFKQRHGIQMVSRPRVKTADEEDSDTKPSKSVLVSTPSTFTWTSKILPEIMRRYSPRDIFTADTHYQPASQGILQTVKQNYRRSIIQRRLHIAEVNGPREECQINLVDALHWLRSAWKDVHPQTIYKSFQNAEFILPSYDSMVPQGSLESSHLTPSSNDAFQLECDEMIGTNGQIVMDAEYRHMFERLAKKIVLDPFITAESYASLDDQVVTYGHMTEEELMVEAAKTQAADDEEDEDEDKDEEEEVRDAPPPTAIEAKQCLSRLAKFFATERGTERFFDKISSLYKDVSRASLVTPESNIIDLFSKKPRKPQKKKKATPATPIFIPI</sequence>
<name>A0AAE1D8A0_9GAST</name>
<feature type="domain" description="HTH psq-type" evidence="6">
    <location>
        <begin position="113"/>
        <end position="164"/>
    </location>
</feature>
<feature type="DNA-binding region" description="H-T-H motif" evidence="4">
    <location>
        <begin position="140"/>
        <end position="160"/>
    </location>
</feature>
<reference evidence="8" key="1">
    <citation type="journal article" date="2023" name="G3 (Bethesda)">
        <title>A reference genome for the long-term kleptoplast-retaining sea slug Elysia crispata morphotype clarki.</title>
        <authorList>
            <person name="Eastman K.E."/>
            <person name="Pendleton A.L."/>
            <person name="Shaikh M.A."/>
            <person name="Suttiyut T."/>
            <person name="Ogas R."/>
            <person name="Tomko P."/>
            <person name="Gavelis G."/>
            <person name="Widhalm J.R."/>
            <person name="Wisecaver J.H."/>
        </authorList>
    </citation>
    <scope>NUCLEOTIDE SEQUENCE</scope>
    <source>
        <strain evidence="8">ECLA1</strain>
    </source>
</reference>
<dbReference type="AlphaFoldDB" id="A0AAE1D8A0"/>
<feature type="region of interest" description="Disordered" evidence="5">
    <location>
        <begin position="461"/>
        <end position="488"/>
    </location>
</feature>
<comment type="subcellular location">
    <subcellularLocation>
        <location evidence="1 4">Nucleus</location>
    </subcellularLocation>
</comment>
<keyword evidence="2 4" id="KW-0238">DNA-binding</keyword>
<evidence type="ECO:0000256" key="2">
    <source>
        <dbReference type="ARBA" id="ARBA00023125"/>
    </source>
</evidence>
<dbReference type="InterPro" id="IPR009057">
    <property type="entry name" value="Homeodomain-like_sf"/>
</dbReference>
<evidence type="ECO:0000259" key="7">
    <source>
        <dbReference type="PROSITE" id="PS51253"/>
    </source>
</evidence>
<dbReference type="PANTHER" id="PTHR19303:SF73">
    <property type="entry name" value="PROTEIN PDC2"/>
    <property type="match status" value="1"/>
</dbReference>
<dbReference type="InterPro" id="IPR004875">
    <property type="entry name" value="DDE_SF_endonuclease_dom"/>
</dbReference>
<dbReference type="Pfam" id="PF03184">
    <property type="entry name" value="DDE_1"/>
    <property type="match status" value="1"/>
</dbReference>
<evidence type="ECO:0000256" key="5">
    <source>
        <dbReference type="SAM" id="MobiDB-lite"/>
    </source>
</evidence>
<proteinExistence type="predicted"/>
<feature type="region of interest" description="Disordered" evidence="5">
    <location>
        <begin position="249"/>
        <end position="268"/>
    </location>
</feature>
<accession>A0AAE1D8A0</accession>
<feature type="compositionally biased region" description="Acidic residues" evidence="5">
    <location>
        <begin position="467"/>
        <end position="483"/>
    </location>
</feature>
<feature type="domain" description="HTH CENPB-type" evidence="7">
    <location>
        <begin position="176"/>
        <end position="248"/>
    </location>
</feature>
<evidence type="ECO:0000313" key="8">
    <source>
        <dbReference type="EMBL" id="KAK3760440.1"/>
    </source>
</evidence>
<comment type="caution">
    <text evidence="8">The sequence shown here is derived from an EMBL/GenBank/DDBJ whole genome shotgun (WGS) entry which is preliminary data.</text>
</comment>
<dbReference type="EMBL" id="JAWDGP010004984">
    <property type="protein sequence ID" value="KAK3760440.1"/>
    <property type="molecule type" value="Genomic_DNA"/>
</dbReference>
<dbReference type="Pfam" id="PF03221">
    <property type="entry name" value="HTH_Tnp_Tc5"/>
    <property type="match status" value="1"/>
</dbReference>
<evidence type="ECO:0000256" key="4">
    <source>
        <dbReference type="PROSITE-ProRule" id="PRU00320"/>
    </source>
</evidence>
<keyword evidence="3 4" id="KW-0539">Nucleus</keyword>
<evidence type="ECO:0000256" key="1">
    <source>
        <dbReference type="ARBA" id="ARBA00004123"/>
    </source>
</evidence>
<dbReference type="InterPro" id="IPR050863">
    <property type="entry name" value="CenT-Element_Derived"/>
</dbReference>
<dbReference type="PROSITE" id="PS51253">
    <property type="entry name" value="HTH_CENPB"/>
    <property type="match status" value="1"/>
</dbReference>
<dbReference type="GO" id="GO:0003677">
    <property type="term" value="F:DNA binding"/>
    <property type="evidence" value="ECO:0007669"/>
    <property type="project" value="UniProtKB-UniRule"/>
</dbReference>
<dbReference type="PROSITE" id="PS50960">
    <property type="entry name" value="HTH_PSQ"/>
    <property type="match status" value="1"/>
</dbReference>
<keyword evidence="9" id="KW-1185">Reference proteome</keyword>
<dbReference type="Gene3D" id="1.10.10.60">
    <property type="entry name" value="Homeodomain-like"/>
    <property type="match status" value="2"/>
</dbReference>
<gene>
    <name evidence="8" type="ORF">RRG08_065167</name>
</gene>
<dbReference type="SMART" id="SM00674">
    <property type="entry name" value="CENPB"/>
    <property type="match status" value="1"/>
</dbReference>